<evidence type="ECO:0000256" key="1">
    <source>
        <dbReference type="SAM" id="SignalP"/>
    </source>
</evidence>
<dbReference type="AlphaFoldDB" id="A0AAD6SE40"/>
<organism evidence="2 3">
    <name type="scientific">Mycena alexandri</name>
    <dbReference type="NCBI Taxonomy" id="1745969"/>
    <lineage>
        <taxon>Eukaryota</taxon>
        <taxon>Fungi</taxon>
        <taxon>Dikarya</taxon>
        <taxon>Basidiomycota</taxon>
        <taxon>Agaricomycotina</taxon>
        <taxon>Agaricomycetes</taxon>
        <taxon>Agaricomycetidae</taxon>
        <taxon>Agaricales</taxon>
        <taxon>Marasmiineae</taxon>
        <taxon>Mycenaceae</taxon>
        <taxon>Mycena</taxon>
    </lineage>
</organism>
<evidence type="ECO:0000313" key="2">
    <source>
        <dbReference type="EMBL" id="KAJ7026296.1"/>
    </source>
</evidence>
<protein>
    <recommendedName>
        <fullName evidence="4">PLAC8 family protein</fullName>
    </recommendedName>
</protein>
<evidence type="ECO:0000313" key="3">
    <source>
        <dbReference type="Proteomes" id="UP001218188"/>
    </source>
</evidence>
<accession>A0AAD6SE40</accession>
<comment type="caution">
    <text evidence="2">The sequence shown here is derived from an EMBL/GenBank/DDBJ whole genome shotgun (WGS) entry which is preliminary data.</text>
</comment>
<name>A0AAD6SE40_9AGAR</name>
<feature type="chain" id="PRO_5041999348" description="PLAC8 family protein" evidence="1">
    <location>
        <begin position="27"/>
        <end position="123"/>
    </location>
</feature>
<dbReference type="EMBL" id="JARJCM010000140">
    <property type="protein sequence ID" value="KAJ7026296.1"/>
    <property type="molecule type" value="Genomic_DNA"/>
</dbReference>
<gene>
    <name evidence="2" type="ORF">C8F04DRAFT_118492</name>
</gene>
<keyword evidence="3" id="KW-1185">Reference proteome</keyword>
<feature type="signal peptide" evidence="1">
    <location>
        <begin position="1"/>
        <end position="26"/>
    </location>
</feature>
<reference evidence="2" key="1">
    <citation type="submission" date="2023-03" db="EMBL/GenBank/DDBJ databases">
        <title>Massive genome expansion in bonnet fungi (Mycena s.s.) driven by repeated elements and novel gene families across ecological guilds.</title>
        <authorList>
            <consortium name="Lawrence Berkeley National Laboratory"/>
            <person name="Harder C.B."/>
            <person name="Miyauchi S."/>
            <person name="Viragh M."/>
            <person name="Kuo A."/>
            <person name="Thoen E."/>
            <person name="Andreopoulos B."/>
            <person name="Lu D."/>
            <person name="Skrede I."/>
            <person name="Drula E."/>
            <person name="Henrissat B."/>
            <person name="Morin E."/>
            <person name="Kohler A."/>
            <person name="Barry K."/>
            <person name="LaButti K."/>
            <person name="Morin E."/>
            <person name="Salamov A."/>
            <person name="Lipzen A."/>
            <person name="Mereny Z."/>
            <person name="Hegedus B."/>
            <person name="Baldrian P."/>
            <person name="Stursova M."/>
            <person name="Weitz H."/>
            <person name="Taylor A."/>
            <person name="Grigoriev I.V."/>
            <person name="Nagy L.G."/>
            <person name="Martin F."/>
            <person name="Kauserud H."/>
        </authorList>
    </citation>
    <scope>NUCLEOTIDE SEQUENCE</scope>
    <source>
        <strain evidence="2">CBHHK200</strain>
    </source>
</reference>
<dbReference type="Proteomes" id="UP001218188">
    <property type="component" value="Unassembled WGS sequence"/>
</dbReference>
<evidence type="ECO:0008006" key="4">
    <source>
        <dbReference type="Google" id="ProtNLM"/>
    </source>
</evidence>
<keyword evidence="1" id="KW-0732">Signal</keyword>
<sequence>MCWLATDERAMSAILLGLPLTGDAVASPPKPKRIDGGKSSYGSQMDIVSVGSACLPAGVHCACLRQAGNAISRLCWANFCCPECGNADLQKTKERDTSYPLDAVCRSTALSPKRATSVSPDAS</sequence>
<proteinExistence type="predicted"/>